<gene>
    <name evidence="3" type="ORF">SKP52_23825</name>
</gene>
<evidence type="ECO:0008006" key="5">
    <source>
        <dbReference type="Google" id="ProtNLM"/>
    </source>
</evidence>
<proteinExistence type="predicted"/>
<dbReference type="Proteomes" id="UP000030907">
    <property type="component" value="Plasmid pSfKp5.2"/>
</dbReference>
<geneLocation type="plasmid" evidence="3 4">
    <name>pSfKp5.2</name>
</geneLocation>
<evidence type="ECO:0000256" key="2">
    <source>
        <dbReference type="SAM" id="SignalP"/>
    </source>
</evidence>
<evidence type="ECO:0000313" key="4">
    <source>
        <dbReference type="Proteomes" id="UP000030907"/>
    </source>
</evidence>
<dbReference type="OrthoDB" id="7408098at2"/>
<organism evidence="3 4">
    <name type="scientific">Sphingopyxis fribergensis</name>
    <dbReference type="NCBI Taxonomy" id="1515612"/>
    <lineage>
        <taxon>Bacteria</taxon>
        <taxon>Pseudomonadati</taxon>
        <taxon>Pseudomonadota</taxon>
        <taxon>Alphaproteobacteria</taxon>
        <taxon>Sphingomonadales</taxon>
        <taxon>Sphingomonadaceae</taxon>
        <taxon>Sphingopyxis</taxon>
    </lineage>
</organism>
<reference evidence="3 4" key="1">
    <citation type="journal article" date="2015" name="Int. J. Syst. Evol. Microbiol.">
        <title>Description of Sphingopyxis fribergensis sp. nov. - a soil bacterium with the ability to degrade styrene and phenylacetic acid.</title>
        <authorList>
            <person name="Oelschlagel M."/>
            <person name="Ruckert C."/>
            <person name="Kalinowski J."/>
            <person name="Schmidt G."/>
            <person name="Schlomann M."/>
            <person name="Tischler D."/>
        </authorList>
    </citation>
    <scope>NUCLEOTIDE SEQUENCE [LARGE SCALE GENOMIC DNA]</scope>
    <source>
        <strain evidence="3 4">Kp5.2</strain>
        <plasmid evidence="3">pSfKp5.2</plasmid>
    </source>
</reference>
<dbReference type="RefSeq" id="WP_052209038.1">
    <property type="nucleotide sequence ID" value="NZ_CP009123.1"/>
</dbReference>
<evidence type="ECO:0000313" key="3">
    <source>
        <dbReference type="EMBL" id="AJA11607.1"/>
    </source>
</evidence>
<protein>
    <recommendedName>
        <fullName evidence="5">Type IV conjugative transfer system protein TraV</fullName>
    </recommendedName>
</protein>
<dbReference type="HOGENOM" id="CLU_1320225_0_0_5"/>
<name>A0A0A7PU39_9SPHN</name>
<keyword evidence="2" id="KW-0732">Signal</keyword>
<accession>A0A0A7PU39</accession>
<keyword evidence="3" id="KW-0614">Plasmid</keyword>
<feature type="compositionally biased region" description="Low complexity" evidence="1">
    <location>
        <begin position="178"/>
        <end position="189"/>
    </location>
</feature>
<dbReference type="AlphaFoldDB" id="A0A0A7PU39"/>
<keyword evidence="4" id="KW-1185">Reference proteome</keyword>
<dbReference type="EMBL" id="CP009123">
    <property type="protein sequence ID" value="AJA11607.1"/>
    <property type="molecule type" value="Genomic_DNA"/>
</dbReference>
<feature type="region of interest" description="Disordered" evidence="1">
    <location>
        <begin position="166"/>
        <end position="189"/>
    </location>
</feature>
<feature type="signal peptide" evidence="2">
    <location>
        <begin position="1"/>
        <end position="19"/>
    </location>
</feature>
<dbReference type="KEGG" id="sphk:SKP52_23825"/>
<feature type="chain" id="PRO_5002032540" description="Type IV conjugative transfer system protein TraV" evidence="2">
    <location>
        <begin position="20"/>
        <end position="208"/>
    </location>
</feature>
<sequence length="208" mass="20488">MRSLGLLAGACLICLGGCASLGGNVKGNFICRAPDGICSPTSNIDDQAIASMTGGVASGAVAGAVTADPAAPRSAGSLKVVLPARTDRFGRWRDETVVYVEPQLAGAASDDRRLAASVSSAPARLSLVELAAGAPAPAEIASASVPTSGKPVSGENFRAEVERRLAAGRKGPEPVAVPPSESEAAAAAADHAVVSAPALAAQPAPDGQ</sequence>
<evidence type="ECO:0000256" key="1">
    <source>
        <dbReference type="SAM" id="MobiDB-lite"/>
    </source>
</evidence>